<sequence>MNTTSVLRIFSNVSLPSLSTISSLLGGVTHHGVATAIDEEVSPSLENTIVYLWLQLIYPGLPLLVKQRYGAELRNRSMASLKPEISQALASLQDELCNIEDTRAMRIWDGFKYNRKVVASSRRRSVPHKSCVLCKPPT</sequence>
<name>A0AAD9NW71_RIDPI</name>
<keyword evidence="2" id="KW-1185">Reference proteome</keyword>
<gene>
    <name evidence="1" type="ORF">NP493_300g00017</name>
</gene>
<accession>A0AAD9NW71</accession>
<dbReference type="AlphaFoldDB" id="A0AAD9NW71"/>
<evidence type="ECO:0000313" key="2">
    <source>
        <dbReference type="Proteomes" id="UP001209878"/>
    </source>
</evidence>
<dbReference type="Proteomes" id="UP001209878">
    <property type="component" value="Unassembled WGS sequence"/>
</dbReference>
<dbReference type="EMBL" id="JAODUO010000300">
    <property type="protein sequence ID" value="KAK2183671.1"/>
    <property type="molecule type" value="Genomic_DNA"/>
</dbReference>
<comment type="caution">
    <text evidence="1">The sequence shown here is derived from an EMBL/GenBank/DDBJ whole genome shotgun (WGS) entry which is preliminary data.</text>
</comment>
<proteinExistence type="predicted"/>
<protein>
    <submittedName>
        <fullName evidence="1">Uncharacterized protein</fullName>
    </submittedName>
</protein>
<evidence type="ECO:0000313" key="1">
    <source>
        <dbReference type="EMBL" id="KAK2183671.1"/>
    </source>
</evidence>
<reference evidence="1" key="1">
    <citation type="journal article" date="2023" name="Mol. Biol. Evol.">
        <title>Third-Generation Sequencing Reveals the Adaptive Role of the Epigenome in Three Deep-Sea Polychaetes.</title>
        <authorList>
            <person name="Perez M."/>
            <person name="Aroh O."/>
            <person name="Sun Y."/>
            <person name="Lan Y."/>
            <person name="Juniper S.K."/>
            <person name="Young C.R."/>
            <person name="Angers B."/>
            <person name="Qian P.Y."/>
        </authorList>
    </citation>
    <scope>NUCLEOTIDE SEQUENCE</scope>
    <source>
        <strain evidence="1">R07B-5</strain>
    </source>
</reference>
<organism evidence="1 2">
    <name type="scientific">Ridgeia piscesae</name>
    <name type="common">Tubeworm</name>
    <dbReference type="NCBI Taxonomy" id="27915"/>
    <lineage>
        <taxon>Eukaryota</taxon>
        <taxon>Metazoa</taxon>
        <taxon>Spiralia</taxon>
        <taxon>Lophotrochozoa</taxon>
        <taxon>Annelida</taxon>
        <taxon>Polychaeta</taxon>
        <taxon>Sedentaria</taxon>
        <taxon>Canalipalpata</taxon>
        <taxon>Sabellida</taxon>
        <taxon>Siboglinidae</taxon>
        <taxon>Ridgeia</taxon>
    </lineage>
</organism>